<comment type="caution">
    <text evidence="3">The sequence shown here is derived from an EMBL/GenBank/DDBJ whole genome shotgun (WGS) entry which is preliminary data.</text>
</comment>
<keyword evidence="4" id="KW-1185">Reference proteome</keyword>
<organism evidence="3 4">
    <name type="scientific">Hevea brasiliensis</name>
    <name type="common">Para rubber tree</name>
    <name type="synonym">Siphonia brasiliensis</name>
    <dbReference type="NCBI Taxonomy" id="3981"/>
    <lineage>
        <taxon>Eukaryota</taxon>
        <taxon>Viridiplantae</taxon>
        <taxon>Streptophyta</taxon>
        <taxon>Embryophyta</taxon>
        <taxon>Tracheophyta</taxon>
        <taxon>Spermatophyta</taxon>
        <taxon>Magnoliopsida</taxon>
        <taxon>eudicotyledons</taxon>
        <taxon>Gunneridae</taxon>
        <taxon>Pentapetalae</taxon>
        <taxon>rosids</taxon>
        <taxon>fabids</taxon>
        <taxon>Malpighiales</taxon>
        <taxon>Euphorbiaceae</taxon>
        <taxon>Crotonoideae</taxon>
        <taxon>Micrandreae</taxon>
        <taxon>Hevea</taxon>
    </lineage>
</organism>
<reference evidence="3 4" key="1">
    <citation type="journal article" date="2023" name="Plant Biotechnol. J.">
        <title>Chromosome-level wild Hevea brasiliensis genome provides new tools for genomic-assisted breeding and valuable loci to elevate rubber yield.</title>
        <authorList>
            <person name="Cheng H."/>
            <person name="Song X."/>
            <person name="Hu Y."/>
            <person name="Wu T."/>
            <person name="Yang Q."/>
            <person name="An Z."/>
            <person name="Feng S."/>
            <person name="Deng Z."/>
            <person name="Wu W."/>
            <person name="Zeng X."/>
            <person name="Tu M."/>
            <person name="Wang X."/>
            <person name="Huang H."/>
        </authorList>
    </citation>
    <scope>NUCLEOTIDE SEQUENCE [LARGE SCALE GENOMIC DNA]</scope>
    <source>
        <strain evidence="3">MT/VB/25A 57/8</strain>
    </source>
</reference>
<sequence length="108" mass="12093">MLLQTWFGTRLLVEIGGSYVFIIPAISIVLSSNNNKNFTFLSPHQFLPYLMKSRVIILDQFAVLFSVAVVWVYVEILTVDGACDNKPTSTQRSCCTDRSGLLSAALWM</sequence>
<dbReference type="PANTHER" id="PTHR11119">
    <property type="entry name" value="XANTHINE-URACIL / VITAMIN C PERMEASE FAMILY MEMBER"/>
    <property type="match status" value="1"/>
</dbReference>
<keyword evidence="2" id="KW-0472">Membrane</keyword>
<dbReference type="Proteomes" id="UP001174677">
    <property type="component" value="Chromosome 8"/>
</dbReference>
<protein>
    <submittedName>
        <fullName evidence="3">Uncharacterized protein</fullName>
    </submittedName>
</protein>
<gene>
    <name evidence="3" type="ORF">P3X46_013703</name>
</gene>
<feature type="transmembrane region" description="Helical" evidence="2">
    <location>
        <begin position="55"/>
        <end position="74"/>
    </location>
</feature>
<evidence type="ECO:0000313" key="3">
    <source>
        <dbReference type="EMBL" id="KAJ9175121.1"/>
    </source>
</evidence>
<feature type="transmembrane region" description="Helical" evidence="2">
    <location>
        <begin position="12"/>
        <end position="34"/>
    </location>
</feature>
<comment type="similarity">
    <text evidence="1">Belongs to the nucleobase:cation symporter-2 (NCS2) (TC 2.A.40) family.</text>
</comment>
<accession>A0ABQ9M4I4</accession>
<name>A0ABQ9M4I4_HEVBR</name>
<evidence type="ECO:0000313" key="4">
    <source>
        <dbReference type="Proteomes" id="UP001174677"/>
    </source>
</evidence>
<dbReference type="EMBL" id="JARPOI010000008">
    <property type="protein sequence ID" value="KAJ9175121.1"/>
    <property type="molecule type" value="Genomic_DNA"/>
</dbReference>
<evidence type="ECO:0000256" key="1">
    <source>
        <dbReference type="ARBA" id="ARBA00008821"/>
    </source>
</evidence>
<keyword evidence="2" id="KW-1133">Transmembrane helix</keyword>
<keyword evidence="2" id="KW-0812">Transmembrane</keyword>
<evidence type="ECO:0000256" key="2">
    <source>
        <dbReference type="SAM" id="Phobius"/>
    </source>
</evidence>
<proteinExistence type="inferred from homology"/>